<dbReference type="RefSeq" id="WP_044646404.1">
    <property type="nucleotide sequence ID" value="NZ_JTHP01000021.1"/>
</dbReference>
<proteinExistence type="predicted"/>
<dbReference type="Proteomes" id="UP000032534">
    <property type="component" value="Unassembled WGS sequence"/>
</dbReference>
<feature type="chain" id="PRO_5002326009" evidence="1">
    <location>
        <begin position="24"/>
        <end position="214"/>
    </location>
</feature>
<keyword evidence="3" id="KW-1185">Reference proteome</keyword>
<gene>
    <name evidence="2" type="ORF">QD47_12325</name>
</gene>
<sequence>MKKFAIILSALLLFVVGTPNIYAAQNDAAVPQPDVVSATIVVDGAYKTVSLDNGDVVSFLTKEDYDSYVAASNDKNTTVQLEAVDSVIRPSSTHIENTFISGTTRDHQFINYHEETPYWAKASNYTVTRAKTYTASTMLKYDDVSFTVGVSYMYSVATQIPADPSRFSRLGVSADLTLKKYRAVQYDDYTGQRISSWDFVATNVRNTYLAPAYQ</sequence>
<dbReference type="PATRIC" id="fig|159743.3.peg.2746"/>
<comment type="caution">
    <text evidence="2">The sequence shown here is derived from an EMBL/GenBank/DDBJ whole genome shotgun (WGS) entry which is preliminary data.</text>
</comment>
<dbReference type="AlphaFoldDB" id="A0A0D7X262"/>
<reference evidence="2 3" key="1">
    <citation type="submission" date="2014-11" db="EMBL/GenBank/DDBJ databases">
        <title>Draft Genome Sequences of Paenibacillus polymyxa NRRL B-30509 and Paenibacillus terrae NRRL B-30644, Strains from a Poultry Environment that Produce Tridecaptin A and Paenicidins.</title>
        <authorList>
            <person name="van Belkum M.J."/>
            <person name="Lohans C.T."/>
            <person name="Vederas J.C."/>
        </authorList>
    </citation>
    <scope>NUCLEOTIDE SEQUENCE [LARGE SCALE GENOMIC DNA]</scope>
    <source>
        <strain evidence="2 3">NRRL B-30644</strain>
    </source>
</reference>
<keyword evidence="1" id="KW-0732">Signal</keyword>
<evidence type="ECO:0000313" key="3">
    <source>
        <dbReference type="Proteomes" id="UP000032534"/>
    </source>
</evidence>
<dbReference type="OrthoDB" id="228823at186822"/>
<evidence type="ECO:0000256" key="1">
    <source>
        <dbReference type="SAM" id="SignalP"/>
    </source>
</evidence>
<protein>
    <submittedName>
        <fullName evidence="2">Uncharacterized protein</fullName>
    </submittedName>
</protein>
<organism evidence="2 3">
    <name type="scientific">Paenibacillus terrae</name>
    <dbReference type="NCBI Taxonomy" id="159743"/>
    <lineage>
        <taxon>Bacteria</taxon>
        <taxon>Bacillati</taxon>
        <taxon>Bacillota</taxon>
        <taxon>Bacilli</taxon>
        <taxon>Bacillales</taxon>
        <taxon>Paenibacillaceae</taxon>
        <taxon>Paenibacillus</taxon>
    </lineage>
</organism>
<name>A0A0D7X262_9BACL</name>
<dbReference type="EMBL" id="JTHP01000021">
    <property type="protein sequence ID" value="KJD45319.1"/>
    <property type="molecule type" value="Genomic_DNA"/>
</dbReference>
<accession>A0A0D7X262</accession>
<feature type="signal peptide" evidence="1">
    <location>
        <begin position="1"/>
        <end position="23"/>
    </location>
</feature>
<evidence type="ECO:0000313" key="2">
    <source>
        <dbReference type="EMBL" id="KJD45319.1"/>
    </source>
</evidence>